<sequence length="105" mass="12375">MNTEKMDHQKIVKSLEASHFIKITNNGNWLENHAIIYAKEIKNTIFLLFVVSESKGKIEDIRALIAQFDDVGNIGKHEPEQILFYLSIRKKNDLHYFEKFMEIHD</sequence>
<dbReference type="KEGG" id="chh:A0O34_20025"/>
<name>A0A172Y0J0_9FLAO</name>
<dbReference type="Proteomes" id="UP000077824">
    <property type="component" value="Chromosome"/>
</dbReference>
<dbReference type="OrthoDB" id="1273088at2"/>
<evidence type="ECO:0000313" key="2">
    <source>
        <dbReference type="Proteomes" id="UP000077824"/>
    </source>
</evidence>
<accession>A0A172Y0J0</accession>
<dbReference type="RefSeq" id="WP_066758670.1">
    <property type="nucleotide sequence ID" value="NZ_CP015199.1"/>
</dbReference>
<evidence type="ECO:0000313" key="1">
    <source>
        <dbReference type="EMBL" id="ANF52660.1"/>
    </source>
</evidence>
<dbReference type="EMBL" id="CP015199">
    <property type="protein sequence ID" value="ANF52660.1"/>
    <property type="molecule type" value="Genomic_DNA"/>
</dbReference>
<reference evidence="1 2" key="1">
    <citation type="submission" date="2016-04" db="EMBL/GenBank/DDBJ databases">
        <title>Complete Genome Sequence of Chryseobacterium sp. IHBB 10212.</title>
        <authorList>
            <person name="Pal M."/>
            <person name="Swarnkar M.K."/>
            <person name="Kaushal K."/>
            <person name="Chhibber S."/>
            <person name="Singh A.K."/>
            <person name="Gulati A."/>
        </authorList>
    </citation>
    <scope>NUCLEOTIDE SEQUENCE [LARGE SCALE GENOMIC DNA]</scope>
    <source>
        <strain evidence="1 2">IHBB 10212</strain>
    </source>
</reference>
<dbReference type="STRING" id="1685010.A0O34_20025"/>
<protein>
    <submittedName>
        <fullName evidence="1">Uncharacterized protein</fullName>
    </submittedName>
</protein>
<keyword evidence="2" id="KW-1185">Reference proteome</keyword>
<organism evidence="1 2">
    <name type="scientific">Chryseobacterium glaciei</name>
    <dbReference type="NCBI Taxonomy" id="1685010"/>
    <lineage>
        <taxon>Bacteria</taxon>
        <taxon>Pseudomonadati</taxon>
        <taxon>Bacteroidota</taxon>
        <taxon>Flavobacteriia</taxon>
        <taxon>Flavobacteriales</taxon>
        <taxon>Weeksellaceae</taxon>
        <taxon>Chryseobacterium group</taxon>
        <taxon>Chryseobacterium</taxon>
    </lineage>
</organism>
<gene>
    <name evidence="1" type="ORF">A0O34_20025</name>
</gene>
<dbReference type="AlphaFoldDB" id="A0A172Y0J0"/>
<proteinExistence type="predicted"/>